<gene>
    <name evidence="9" type="ORF">H0G86_008828</name>
</gene>
<dbReference type="Proteomes" id="UP000826661">
    <property type="component" value="Chromosome V"/>
</dbReference>
<dbReference type="InterPro" id="IPR001138">
    <property type="entry name" value="Zn2Cys6_DnaBD"/>
</dbReference>
<sequence>MIASRRMACTSCRQSKSRCEKGDGRCRRCEKHGLLCKEDPQFHRNNKNRRFDELEKRLEVFMNALEHSQQGGSTAPTPQDRPRVENSPPISSRQGDVSQVVVHPAIDPSLQPSQSTGSDFLPLNSRRRLPSVSSPASVDAISRCIGAVRLKNTHINELFNVFFTSYHPFLPFLDPDQTPDEYLSKSTLLFWTIISVAARRYERDVSLLRKLSSCVTKLAWEVISTRGNQLTTIQSLLLLCTWPFPTCSLLLENTPVWGDIALSMATQLGLYQPDQPGYFSRLNCISTESLRIEKIRTWLACTIVAHNNAAGYGSLPTTLSNFALTGRIRDEYFPRISQPLKSQTELQEFFGKATRAIFDNPAEIDGPEPTNVGPFVRALEADLENVLQGMDGTSDLTRLHYTAVKLFLLIQHFFDPDSPERRLAVLEAYNFATTFITYIIEVDLRISLFAHIPVHLFRMLFTAAGAVFKVLNSSYSPDVDTELGNATLNQAISAMRKCSVENNDVAGRHAEIMRQLWLSTDTVSTPGCWHPPSLIHRSRFGASLAYDCLFYWRDNVGGQRSIGLNSSATIPIGSDTVSEAASAATEHALSSNAPELQAQPDMDWASFAWASGMDPTADGFNFDI</sequence>
<evidence type="ECO:0000256" key="1">
    <source>
        <dbReference type="ARBA" id="ARBA00004123"/>
    </source>
</evidence>
<protein>
    <recommendedName>
        <fullName evidence="8">Zn(2)-C6 fungal-type domain-containing protein</fullName>
    </recommendedName>
</protein>
<evidence type="ECO:0000256" key="7">
    <source>
        <dbReference type="SAM" id="MobiDB-lite"/>
    </source>
</evidence>
<keyword evidence="3" id="KW-0805">Transcription regulation</keyword>
<dbReference type="InterPro" id="IPR051089">
    <property type="entry name" value="prtT"/>
</dbReference>
<dbReference type="EMBL" id="CP075868">
    <property type="protein sequence ID" value="QYT01813.1"/>
    <property type="molecule type" value="Genomic_DNA"/>
</dbReference>
<evidence type="ECO:0000256" key="2">
    <source>
        <dbReference type="ARBA" id="ARBA00022723"/>
    </source>
</evidence>
<name>A0A8G0LGD4_9HYPO</name>
<evidence type="ECO:0000256" key="6">
    <source>
        <dbReference type="ARBA" id="ARBA00023242"/>
    </source>
</evidence>
<dbReference type="CDD" id="cd00067">
    <property type="entry name" value="GAL4"/>
    <property type="match status" value="1"/>
</dbReference>
<organism evidence="9 10">
    <name type="scientific">Trichoderma simmonsii</name>
    <dbReference type="NCBI Taxonomy" id="1491479"/>
    <lineage>
        <taxon>Eukaryota</taxon>
        <taxon>Fungi</taxon>
        <taxon>Dikarya</taxon>
        <taxon>Ascomycota</taxon>
        <taxon>Pezizomycotina</taxon>
        <taxon>Sordariomycetes</taxon>
        <taxon>Hypocreomycetidae</taxon>
        <taxon>Hypocreales</taxon>
        <taxon>Hypocreaceae</taxon>
        <taxon>Trichoderma</taxon>
    </lineage>
</organism>
<dbReference type="PANTHER" id="PTHR31845">
    <property type="entry name" value="FINGER DOMAIN PROTEIN, PUTATIVE-RELATED"/>
    <property type="match status" value="1"/>
</dbReference>
<keyword evidence="10" id="KW-1185">Reference proteome</keyword>
<dbReference type="CDD" id="cd12148">
    <property type="entry name" value="fungal_TF_MHR"/>
    <property type="match status" value="1"/>
</dbReference>
<dbReference type="AlphaFoldDB" id="A0A8G0LGD4"/>
<comment type="subcellular location">
    <subcellularLocation>
        <location evidence="1">Nucleus</location>
    </subcellularLocation>
</comment>
<dbReference type="PANTHER" id="PTHR31845:SF21">
    <property type="entry name" value="REGULATORY PROTEIN LEU3"/>
    <property type="match status" value="1"/>
</dbReference>
<dbReference type="Gene3D" id="4.10.240.10">
    <property type="entry name" value="Zn(2)-C6 fungal-type DNA-binding domain"/>
    <property type="match status" value="1"/>
</dbReference>
<keyword evidence="2" id="KW-0479">Metal-binding</keyword>
<dbReference type="SUPFAM" id="SSF57701">
    <property type="entry name" value="Zn2/Cys6 DNA-binding domain"/>
    <property type="match status" value="1"/>
</dbReference>
<keyword evidence="6" id="KW-0539">Nucleus</keyword>
<dbReference type="SMART" id="SM00066">
    <property type="entry name" value="GAL4"/>
    <property type="match status" value="1"/>
</dbReference>
<dbReference type="Pfam" id="PF00172">
    <property type="entry name" value="Zn_clus"/>
    <property type="match status" value="1"/>
</dbReference>
<evidence type="ECO:0000313" key="9">
    <source>
        <dbReference type="EMBL" id="QYT01813.1"/>
    </source>
</evidence>
<evidence type="ECO:0000256" key="3">
    <source>
        <dbReference type="ARBA" id="ARBA00023015"/>
    </source>
</evidence>
<evidence type="ECO:0000259" key="8">
    <source>
        <dbReference type="PROSITE" id="PS50048"/>
    </source>
</evidence>
<proteinExistence type="predicted"/>
<feature type="compositionally biased region" description="Polar residues" evidence="7">
    <location>
        <begin position="88"/>
        <end position="97"/>
    </location>
</feature>
<evidence type="ECO:0000256" key="4">
    <source>
        <dbReference type="ARBA" id="ARBA00023125"/>
    </source>
</evidence>
<dbReference type="PROSITE" id="PS50048">
    <property type="entry name" value="ZN2_CY6_FUNGAL_2"/>
    <property type="match status" value="1"/>
</dbReference>
<dbReference type="GO" id="GO:0008270">
    <property type="term" value="F:zinc ion binding"/>
    <property type="evidence" value="ECO:0007669"/>
    <property type="project" value="InterPro"/>
</dbReference>
<reference evidence="9 10" key="1">
    <citation type="journal article" date="2021" name="BMC Genomics">
        <title>Telomere-to-telomere genome assembly of asparaginase-producing Trichoderma simmonsii.</title>
        <authorList>
            <person name="Chung D."/>
            <person name="Kwon Y.M."/>
            <person name="Yang Y."/>
        </authorList>
    </citation>
    <scope>NUCLEOTIDE SEQUENCE [LARGE SCALE GENOMIC DNA]</scope>
    <source>
        <strain evidence="9 10">GH-Sj1</strain>
    </source>
</reference>
<keyword evidence="4" id="KW-0238">DNA-binding</keyword>
<evidence type="ECO:0000313" key="10">
    <source>
        <dbReference type="Proteomes" id="UP000826661"/>
    </source>
</evidence>
<feature type="domain" description="Zn(2)-C6 fungal-type" evidence="8">
    <location>
        <begin position="8"/>
        <end position="36"/>
    </location>
</feature>
<feature type="region of interest" description="Disordered" evidence="7">
    <location>
        <begin position="66"/>
        <end position="97"/>
    </location>
</feature>
<feature type="compositionally biased region" description="Polar residues" evidence="7">
    <location>
        <begin position="66"/>
        <end position="77"/>
    </location>
</feature>
<dbReference type="PROSITE" id="PS00463">
    <property type="entry name" value="ZN2_CY6_FUNGAL_1"/>
    <property type="match status" value="1"/>
</dbReference>
<dbReference type="GO" id="GO:0000981">
    <property type="term" value="F:DNA-binding transcription factor activity, RNA polymerase II-specific"/>
    <property type="evidence" value="ECO:0007669"/>
    <property type="project" value="InterPro"/>
</dbReference>
<accession>A0A8G0LGD4</accession>
<evidence type="ECO:0000256" key="5">
    <source>
        <dbReference type="ARBA" id="ARBA00023163"/>
    </source>
</evidence>
<dbReference type="InterPro" id="IPR036864">
    <property type="entry name" value="Zn2-C6_fun-type_DNA-bd_sf"/>
</dbReference>
<keyword evidence="5" id="KW-0804">Transcription</keyword>
<dbReference type="GO" id="GO:0005634">
    <property type="term" value="C:nucleus"/>
    <property type="evidence" value="ECO:0007669"/>
    <property type="project" value="UniProtKB-SubCell"/>
</dbReference>
<dbReference type="Pfam" id="PF04082">
    <property type="entry name" value="Fungal_trans"/>
    <property type="match status" value="1"/>
</dbReference>
<dbReference type="GO" id="GO:0000976">
    <property type="term" value="F:transcription cis-regulatory region binding"/>
    <property type="evidence" value="ECO:0007669"/>
    <property type="project" value="TreeGrafter"/>
</dbReference>
<dbReference type="GO" id="GO:0006351">
    <property type="term" value="P:DNA-templated transcription"/>
    <property type="evidence" value="ECO:0007669"/>
    <property type="project" value="InterPro"/>
</dbReference>
<dbReference type="InterPro" id="IPR007219">
    <property type="entry name" value="XnlR_reg_dom"/>
</dbReference>